<evidence type="ECO:0008006" key="3">
    <source>
        <dbReference type="Google" id="ProtNLM"/>
    </source>
</evidence>
<dbReference type="EMBL" id="CP042913">
    <property type="protein sequence ID" value="QEG37967.1"/>
    <property type="molecule type" value="Genomic_DNA"/>
</dbReference>
<organism evidence="1 2">
    <name type="scientific">Bythopirellula goksoeyrii</name>
    <dbReference type="NCBI Taxonomy" id="1400387"/>
    <lineage>
        <taxon>Bacteria</taxon>
        <taxon>Pseudomonadati</taxon>
        <taxon>Planctomycetota</taxon>
        <taxon>Planctomycetia</taxon>
        <taxon>Pirellulales</taxon>
        <taxon>Lacipirellulaceae</taxon>
        <taxon>Bythopirellula</taxon>
    </lineage>
</organism>
<dbReference type="RefSeq" id="WP_148076132.1">
    <property type="nucleotide sequence ID" value="NZ_CP042913.1"/>
</dbReference>
<evidence type="ECO:0000313" key="1">
    <source>
        <dbReference type="EMBL" id="QEG37967.1"/>
    </source>
</evidence>
<dbReference type="Proteomes" id="UP000323917">
    <property type="component" value="Chromosome"/>
</dbReference>
<dbReference type="AlphaFoldDB" id="A0A5B9QFY5"/>
<name>A0A5B9QFY5_9BACT</name>
<reference evidence="1 2" key="1">
    <citation type="submission" date="2019-08" db="EMBL/GenBank/DDBJ databases">
        <title>Deep-cultivation of Planctomycetes and their phenomic and genomic characterization uncovers novel biology.</title>
        <authorList>
            <person name="Wiegand S."/>
            <person name="Jogler M."/>
            <person name="Boedeker C."/>
            <person name="Pinto D."/>
            <person name="Vollmers J."/>
            <person name="Rivas-Marin E."/>
            <person name="Kohn T."/>
            <person name="Peeters S.H."/>
            <person name="Heuer A."/>
            <person name="Rast P."/>
            <person name="Oberbeckmann S."/>
            <person name="Bunk B."/>
            <person name="Jeske O."/>
            <person name="Meyerdierks A."/>
            <person name="Storesund J.E."/>
            <person name="Kallscheuer N."/>
            <person name="Luecker S."/>
            <person name="Lage O.M."/>
            <person name="Pohl T."/>
            <person name="Merkel B.J."/>
            <person name="Hornburger P."/>
            <person name="Mueller R.-W."/>
            <person name="Bruemmer F."/>
            <person name="Labrenz M."/>
            <person name="Spormann A.M."/>
            <person name="Op den Camp H."/>
            <person name="Overmann J."/>
            <person name="Amann R."/>
            <person name="Jetten M.S.M."/>
            <person name="Mascher T."/>
            <person name="Medema M.H."/>
            <person name="Devos D.P."/>
            <person name="Kaster A.-K."/>
            <person name="Ovreas L."/>
            <person name="Rohde M."/>
            <person name="Galperin M.Y."/>
            <person name="Jogler C."/>
        </authorList>
    </citation>
    <scope>NUCLEOTIDE SEQUENCE [LARGE SCALE GENOMIC DNA]</scope>
    <source>
        <strain evidence="1 2">Pr1d</strain>
    </source>
</reference>
<dbReference type="KEGG" id="bgok:Pr1d_53150"/>
<proteinExistence type="predicted"/>
<sequence>MKKDPQVQAQRVSIRLGVVGLTLCVAACELIAEERLNTKFDERVESTPDLPQDQRSLPGNGDQYCAPVSASNGLIWLAEQGYPNLMRTNQIDLAKELGSPSFMNTSVNNGTGVKDVGLGLGKYVTVCGYEIQDLAYQSWRSKNKRSIRKIPGHANPVSITRGLRKDSIVLLNIGWYKQSGNDYERLSGHWVTLAGAGKEDAPILFVHDPSGRSPEGQHERVSCKRIRTGKLVGSDEYLPLSAKGAWQLGGELKLKTNTGADTAILDGAIMLRIK</sequence>
<evidence type="ECO:0000313" key="2">
    <source>
        <dbReference type="Proteomes" id="UP000323917"/>
    </source>
</evidence>
<keyword evidence="2" id="KW-1185">Reference proteome</keyword>
<accession>A0A5B9QFY5</accession>
<dbReference type="OrthoDB" id="8333609at2"/>
<gene>
    <name evidence="1" type="ORF">Pr1d_53150</name>
</gene>
<protein>
    <recommendedName>
        <fullName evidence="3">Peptidase C39-like domain-containing protein</fullName>
    </recommendedName>
</protein>